<evidence type="ECO:0000256" key="1">
    <source>
        <dbReference type="ARBA" id="ARBA00006432"/>
    </source>
</evidence>
<dbReference type="PANTHER" id="PTHR43201:SF8">
    <property type="entry name" value="ACYL-COA SYNTHETASE FAMILY MEMBER 3"/>
    <property type="match status" value="1"/>
</dbReference>
<accession>A0ABV2AKH5</accession>
<evidence type="ECO:0000259" key="2">
    <source>
        <dbReference type="Pfam" id="PF00501"/>
    </source>
</evidence>
<sequence>MCSNPLKFAIAVYSIWNFTNGIVLPISPLLAKLDIENKIKLFDVTKIATDINFEKQKFPSHLNFINIHAPLTNNKNNNKTNPDKIRLQRNRSDPALIIPTSGTTGTQKGVVYNLTKLQNQSLSMAECWSLSENDHFLNMLPLNHIHGFVNNFYLPLFYLNAKITFTEKFNPKMFIETILEFGTINVFMGVPTMYSQIVSYYKKLEKDKKKELSERLSKFKIFLCGSAPLSEKTENEWSSISRKPLVQRFGMSECGMVLSNDPKNVAKKSVGVQMPKIRAKLDQNGIRCVGKPNVGELLVKSENIFEEYYKNGEKTKMSFKDGWFKTGDIFKFDDKRKVFLYLGRKNVDFVQINGFKVSLMEVEKLIVSSNLAEEALIAKRSKNGVDYLECFLVKNSESKNFEEDLIKLKKWLKKNVSGHMIPRKINFVKEIKKNALGKIARSFYNK</sequence>
<dbReference type="Gene3D" id="3.30.300.30">
    <property type="match status" value="1"/>
</dbReference>
<comment type="similarity">
    <text evidence="1">Belongs to the ATP-dependent AMP-binding enzyme family.</text>
</comment>
<dbReference type="EMBL" id="JBDODL010000523">
    <property type="protein sequence ID" value="MES1920127.1"/>
    <property type="molecule type" value="Genomic_DNA"/>
</dbReference>
<dbReference type="PANTHER" id="PTHR43201">
    <property type="entry name" value="ACYL-COA SYNTHETASE"/>
    <property type="match status" value="1"/>
</dbReference>
<dbReference type="InterPro" id="IPR042099">
    <property type="entry name" value="ANL_N_sf"/>
</dbReference>
<keyword evidence="4" id="KW-1185">Reference proteome</keyword>
<evidence type="ECO:0000313" key="3">
    <source>
        <dbReference type="EMBL" id="MES1920127.1"/>
    </source>
</evidence>
<dbReference type="InterPro" id="IPR000873">
    <property type="entry name" value="AMP-dep_synth/lig_dom"/>
</dbReference>
<dbReference type="Gene3D" id="3.40.50.12780">
    <property type="entry name" value="N-terminal domain of ligase-like"/>
    <property type="match status" value="1"/>
</dbReference>
<reference evidence="3 4" key="1">
    <citation type="journal article" date="2024" name="BMC Biol.">
        <title>Comparative genomics of Ascetosporea gives new insight into the evolutionary basis for animal parasitism in Rhizaria.</title>
        <authorList>
            <person name="Hiltunen Thoren M."/>
            <person name="Onut-Brannstrom I."/>
            <person name="Alfjorden A."/>
            <person name="Peckova H."/>
            <person name="Swords F."/>
            <person name="Hooper C."/>
            <person name="Holzer A.S."/>
            <person name="Bass D."/>
            <person name="Burki F."/>
        </authorList>
    </citation>
    <scope>NUCLEOTIDE SEQUENCE [LARGE SCALE GENOMIC DNA]</scope>
    <source>
        <strain evidence="3">20-A016</strain>
    </source>
</reference>
<feature type="domain" description="AMP-dependent synthetase/ligase" evidence="2">
    <location>
        <begin position="6"/>
        <end position="309"/>
    </location>
</feature>
<organism evidence="3 4">
    <name type="scientific">Bonamia ostreae</name>
    <dbReference type="NCBI Taxonomy" id="126728"/>
    <lineage>
        <taxon>Eukaryota</taxon>
        <taxon>Sar</taxon>
        <taxon>Rhizaria</taxon>
        <taxon>Endomyxa</taxon>
        <taxon>Ascetosporea</taxon>
        <taxon>Haplosporida</taxon>
        <taxon>Bonamia</taxon>
    </lineage>
</organism>
<comment type="caution">
    <text evidence="3">The sequence shown here is derived from an EMBL/GenBank/DDBJ whole genome shotgun (WGS) entry which is preliminary data.</text>
</comment>
<dbReference type="InterPro" id="IPR045851">
    <property type="entry name" value="AMP-bd_C_sf"/>
</dbReference>
<dbReference type="Proteomes" id="UP001439008">
    <property type="component" value="Unassembled WGS sequence"/>
</dbReference>
<name>A0ABV2AKH5_9EUKA</name>
<dbReference type="SUPFAM" id="SSF56801">
    <property type="entry name" value="Acetyl-CoA synthetase-like"/>
    <property type="match status" value="1"/>
</dbReference>
<dbReference type="Pfam" id="PF00501">
    <property type="entry name" value="AMP-binding"/>
    <property type="match status" value="1"/>
</dbReference>
<evidence type="ECO:0000313" key="4">
    <source>
        <dbReference type="Proteomes" id="UP001439008"/>
    </source>
</evidence>
<gene>
    <name evidence="3" type="ORF">MHBO_001843</name>
</gene>
<protein>
    <recommendedName>
        <fullName evidence="2">AMP-dependent synthetase/ligase domain-containing protein</fullName>
    </recommendedName>
</protein>
<proteinExistence type="inferred from homology"/>